<evidence type="ECO:0000256" key="1">
    <source>
        <dbReference type="ARBA" id="ARBA00004173"/>
    </source>
</evidence>
<evidence type="ECO:0000256" key="2">
    <source>
        <dbReference type="ARBA" id="ARBA00010492"/>
    </source>
</evidence>
<dbReference type="Pfam" id="PF09597">
    <property type="entry name" value="SAM_Ribosomal_mS41"/>
    <property type="match status" value="1"/>
</dbReference>
<reference evidence="7" key="1">
    <citation type="submission" date="2019-07" db="EMBL/GenBank/DDBJ databases">
        <title>Hyphodiscus hymeniophilus genome sequencing and assembly.</title>
        <authorList>
            <person name="Kramer G."/>
            <person name="Nodwell J."/>
        </authorList>
    </citation>
    <scope>NUCLEOTIDE SEQUENCE</scope>
    <source>
        <strain evidence="7">ATCC 34498</strain>
    </source>
</reference>
<dbReference type="PANTHER" id="PTHR28235:SF1">
    <property type="entry name" value="SMALL RIBOSOMAL SUBUNIT PROTEIN MS41"/>
    <property type="match status" value="1"/>
</dbReference>
<accession>A0A9P6SPI7</accession>
<proteinExistence type="inferred from homology"/>
<dbReference type="InterPro" id="IPR019083">
    <property type="entry name" value="SAM_Ribosomal_mS41"/>
</dbReference>
<dbReference type="InterPro" id="IPR013761">
    <property type="entry name" value="SAM/pointed_sf"/>
</dbReference>
<comment type="subcellular location">
    <subcellularLocation>
        <location evidence="1">Mitochondrion</location>
    </subcellularLocation>
</comment>
<keyword evidence="3" id="KW-0496">Mitochondrion</keyword>
<name>A0A9P6SPI7_9HELO</name>
<dbReference type="GO" id="GO:0005739">
    <property type="term" value="C:mitochondrion"/>
    <property type="evidence" value="ECO:0007669"/>
    <property type="project" value="UniProtKB-SubCell"/>
</dbReference>
<dbReference type="InterPro" id="IPR039603">
    <property type="entry name" value="Ribosomal_mS41"/>
</dbReference>
<protein>
    <recommendedName>
        <fullName evidence="4">Small ribosomal subunit protein mS41</fullName>
    </recommendedName>
</protein>
<dbReference type="SUPFAM" id="SSF47769">
    <property type="entry name" value="SAM/Pointed domain"/>
    <property type="match status" value="1"/>
</dbReference>
<feature type="domain" description="Small ribosomal subunit protein mS41 SAM" evidence="6">
    <location>
        <begin position="63"/>
        <end position="119"/>
    </location>
</feature>
<comment type="similarity">
    <text evidence="2">Belongs to the mitochondrion-specific ribosomal protein mS41 family.</text>
</comment>
<feature type="region of interest" description="Disordered" evidence="5">
    <location>
        <begin position="223"/>
        <end position="247"/>
    </location>
</feature>
<feature type="compositionally biased region" description="Basic and acidic residues" evidence="5">
    <location>
        <begin position="223"/>
        <end position="241"/>
    </location>
</feature>
<keyword evidence="8" id="KW-1185">Reference proteome</keyword>
<dbReference type="OrthoDB" id="18595at2759"/>
<dbReference type="Proteomes" id="UP000785200">
    <property type="component" value="Unassembled WGS sequence"/>
</dbReference>
<dbReference type="AlphaFoldDB" id="A0A9P6SPI7"/>
<sequence>MILRSSQLRPIPSFLLPYTQSKSQVRTFALPPPKGGLVPYNPVDSKPLKYRLVPKPTPFVPDAETFLKLIGRNMSQYAAKFPSWRSLFTMTSEELEELGIVNARARRYLQTWREKYRSGAHGIGGDLRFVKDGVAELRVHNVVNSPTKPEGATLQNIVVNVPPGAEVEDLPPNQRRPVRGLRVHASHTIAGPYIQQVRGRKKAVLVVQEGMWEIPLGRKIDGGERRQAEVRAKARGEERRALTGAAR</sequence>
<dbReference type="PANTHER" id="PTHR28235">
    <property type="entry name" value="PROTEIN FYV4, MITOCHONDRIAL"/>
    <property type="match status" value="1"/>
</dbReference>
<evidence type="ECO:0000313" key="7">
    <source>
        <dbReference type="EMBL" id="KAG0645406.1"/>
    </source>
</evidence>
<evidence type="ECO:0000256" key="3">
    <source>
        <dbReference type="ARBA" id="ARBA00023128"/>
    </source>
</evidence>
<dbReference type="EMBL" id="VNKQ01000019">
    <property type="protein sequence ID" value="KAG0645406.1"/>
    <property type="molecule type" value="Genomic_DNA"/>
</dbReference>
<evidence type="ECO:0000313" key="8">
    <source>
        <dbReference type="Proteomes" id="UP000785200"/>
    </source>
</evidence>
<gene>
    <name evidence="7" type="ORF">D0Z07_8975</name>
</gene>
<evidence type="ECO:0000259" key="6">
    <source>
        <dbReference type="SMART" id="SM01238"/>
    </source>
</evidence>
<dbReference type="SMART" id="SM01238">
    <property type="entry name" value="IGR"/>
    <property type="match status" value="1"/>
</dbReference>
<comment type="caution">
    <text evidence="7">The sequence shown here is derived from an EMBL/GenBank/DDBJ whole genome shotgun (WGS) entry which is preliminary data.</text>
</comment>
<evidence type="ECO:0000256" key="4">
    <source>
        <dbReference type="ARBA" id="ARBA00035129"/>
    </source>
</evidence>
<organism evidence="7 8">
    <name type="scientific">Hyphodiscus hymeniophilus</name>
    <dbReference type="NCBI Taxonomy" id="353542"/>
    <lineage>
        <taxon>Eukaryota</taxon>
        <taxon>Fungi</taxon>
        <taxon>Dikarya</taxon>
        <taxon>Ascomycota</taxon>
        <taxon>Pezizomycotina</taxon>
        <taxon>Leotiomycetes</taxon>
        <taxon>Helotiales</taxon>
        <taxon>Hyphodiscaceae</taxon>
        <taxon>Hyphodiscus</taxon>
    </lineage>
</organism>
<evidence type="ECO:0000256" key="5">
    <source>
        <dbReference type="SAM" id="MobiDB-lite"/>
    </source>
</evidence>